<dbReference type="RefSeq" id="WP_090868620.1">
    <property type="nucleotide sequence ID" value="NZ_FOHE01000006.1"/>
</dbReference>
<dbReference type="GO" id="GO:0004413">
    <property type="term" value="F:homoserine kinase activity"/>
    <property type="evidence" value="ECO:0007669"/>
    <property type="project" value="TreeGrafter"/>
</dbReference>
<dbReference type="AlphaFoldDB" id="A0A1I0C492"/>
<name>A0A1I0C492_9BACI</name>
<gene>
    <name evidence="3" type="ORF">SAMN05216389_10623</name>
</gene>
<dbReference type="PANTHER" id="PTHR21064:SF6">
    <property type="entry name" value="AMINOGLYCOSIDE PHOSPHOTRANSFERASE DOMAIN-CONTAINING PROTEIN"/>
    <property type="match status" value="1"/>
</dbReference>
<dbReference type="GO" id="GO:0009088">
    <property type="term" value="P:threonine biosynthetic process"/>
    <property type="evidence" value="ECO:0007669"/>
    <property type="project" value="TreeGrafter"/>
</dbReference>
<dbReference type="InterPro" id="IPR050249">
    <property type="entry name" value="Pseudomonas-type_ThrB"/>
</dbReference>
<dbReference type="InterPro" id="IPR011009">
    <property type="entry name" value="Kinase-like_dom_sf"/>
</dbReference>
<dbReference type="EMBL" id="FOHE01000006">
    <property type="protein sequence ID" value="SET14261.1"/>
    <property type="molecule type" value="Genomic_DNA"/>
</dbReference>
<evidence type="ECO:0000313" key="3">
    <source>
        <dbReference type="EMBL" id="SET14261.1"/>
    </source>
</evidence>
<dbReference type="SUPFAM" id="SSF56112">
    <property type="entry name" value="Protein kinase-like (PK-like)"/>
    <property type="match status" value="1"/>
</dbReference>
<feature type="domain" description="Aminoglycoside phosphotransferase" evidence="2">
    <location>
        <begin position="24"/>
        <end position="224"/>
    </location>
</feature>
<evidence type="ECO:0000256" key="1">
    <source>
        <dbReference type="ARBA" id="ARBA00038240"/>
    </source>
</evidence>
<dbReference type="Gene3D" id="3.90.1200.10">
    <property type="match status" value="1"/>
</dbReference>
<protein>
    <submittedName>
        <fullName evidence="3">Ser/Thr protein kinase RdoA involved in Cpx stress response, MazF antagonist</fullName>
    </submittedName>
</protein>
<keyword evidence="3" id="KW-0808">Transferase</keyword>
<dbReference type="Pfam" id="PF01636">
    <property type="entry name" value="APH"/>
    <property type="match status" value="1"/>
</dbReference>
<dbReference type="PANTHER" id="PTHR21064">
    <property type="entry name" value="AMINOGLYCOSIDE PHOSPHOTRANSFERASE DOMAIN-CONTAINING PROTEIN-RELATED"/>
    <property type="match status" value="1"/>
</dbReference>
<evidence type="ECO:0000259" key="2">
    <source>
        <dbReference type="Pfam" id="PF01636"/>
    </source>
</evidence>
<sequence length="323" mass="38012">MEQAVLIEGAKRFGVPYNEMKPMGGFSNNVFHSNGKVLKFHPDSIYSLDSIASELDWIIYLYHSGVQVTPPIPSLNGNSIEKVEEDNGEVCFLIAFEEAKGQVVNVDNEQEWNVDFFFTWGKTLGRIHYLSKKYNPSYKVTRKSWNSSSLFTKGTNACVQIQEKWNKYIDRLNKLPRDSNDYGMIHNDLHHNNFYVQNGQMILFDFGDCEYSWFIYDIAIVLYHAIETIEEWKVEERNNFALKFLGSFLKGYYTENQLSHHWILELPFFLDYRQIYSYMYFSNFLSEDKKQNPKVKEKLCRMKERIVSGKSNVDLKLEYLSII</sequence>
<dbReference type="InterPro" id="IPR002575">
    <property type="entry name" value="Aminoglycoside_PTrfase"/>
</dbReference>
<dbReference type="OrthoDB" id="4030632at2"/>
<keyword evidence="4" id="KW-1185">Reference proteome</keyword>
<keyword evidence="3" id="KW-0418">Kinase</keyword>
<accession>A0A1I0C492</accession>
<reference evidence="3 4" key="1">
    <citation type="submission" date="2016-10" db="EMBL/GenBank/DDBJ databases">
        <authorList>
            <person name="de Groot N.N."/>
        </authorList>
    </citation>
    <scope>NUCLEOTIDE SEQUENCE [LARGE SCALE GENOMIC DNA]</scope>
    <source>
        <strain evidence="3 4">IBRC-M 10780</strain>
    </source>
</reference>
<evidence type="ECO:0000313" key="4">
    <source>
        <dbReference type="Proteomes" id="UP000198618"/>
    </source>
</evidence>
<proteinExistence type="inferred from homology"/>
<comment type="similarity">
    <text evidence="1">Belongs to the pseudomonas-type ThrB family.</text>
</comment>
<organism evidence="3 4">
    <name type="scientific">Oceanobacillus limi</name>
    <dbReference type="NCBI Taxonomy" id="930131"/>
    <lineage>
        <taxon>Bacteria</taxon>
        <taxon>Bacillati</taxon>
        <taxon>Bacillota</taxon>
        <taxon>Bacilli</taxon>
        <taxon>Bacillales</taxon>
        <taxon>Bacillaceae</taxon>
        <taxon>Oceanobacillus</taxon>
    </lineage>
</organism>
<dbReference type="Proteomes" id="UP000198618">
    <property type="component" value="Unassembled WGS sequence"/>
</dbReference>
<dbReference type="STRING" id="930131.SAMN05216389_10623"/>